<dbReference type="SUPFAM" id="SSF88697">
    <property type="entry name" value="PUA domain-like"/>
    <property type="match status" value="1"/>
</dbReference>
<name>A0A345Z5A4_9MOLU</name>
<protein>
    <recommendedName>
        <fullName evidence="3">ASCH domain-containing protein</fullName>
    </recommendedName>
</protein>
<gene>
    <name evidence="1" type="ORF">SALLE_v1c11130</name>
</gene>
<dbReference type="InterPro" id="IPR015947">
    <property type="entry name" value="PUA-like_sf"/>
</dbReference>
<evidence type="ECO:0008006" key="3">
    <source>
        <dbReference type="Google" id="ProtNLM"/>
    </source>
</evidence>
<dbReference type="OrthoDB" id="9800495at2"/>
<sequence length="126" mass="14838">MKILMSIHNEHINNIKSGNKKFEFRKVEAKQFNDKEIFMYATAPISKVVGVAIIKKVHVDTPKNIWEFTKNFSGIDSSFYYSYYDKKEKAVAYEIEEYIEFDRPKDLLEFGLSCPPQSFAYIKNNF</sequence>
<reference evidence="1 2" key="1">
    <citation type="submission" date="2018-07" db="EMBL/GenBank/DDBJ databases">
        <title>Complete genome sequence of Spiroplasma alleghenense PLHS-1 (ATCC 51752).</title>
        <authorList>
            <person name="Chou L."/>
            <person name="Lee T.-Y."/>
            <person name="Tsai Y.-M."/>
            <person name="Kuo C.-H."/>
        </authorList>
    </citation>
    <scope>NUCLEOTIDE SEQUENCE [LARGE SCALE GENOMIC DNA]</scope>
    <source>
        <strain evidence="1 2">PLHS-1</strain>
    </source>
</reference>
<proteinExistence type="predicted"/>
<dbReference type="EMBL" id="CP031376">
    <property type="protein sequence ID" value="AXK51783.1"/>
    <property type="molecule type" value="Genomic_DNA"/>
</dbReference>
<dbReference type="RefSeq" id="WP_115558667.1">
    <property type="nucleotide sequence ID" value="NZ_CP031376.1"/>
</dbReference>
<dbReference type="Gene3D" id="2.30.130.30">
    <property type="entry name" value="Hypothetical protein"/>
    <property type="match status" value="1"/>
</dbReference>
<dbReference type="AlphaFoldDB" id="A0A345Z5A4"/>
<dbReference type="KEGG" id="salx:SALLE_v1c11130"/>
<evidence type="ECO:0000313" key="2">
    <source>
        <dbReference type="Proteomes" id="UP000254792"/>
    </source>
</evidence>
<keyword evidence="2" id="KW-1185">Reference proteome</keyword>
<evidence type="ECO:0000313" key="1">
    <source>
        <dbReference type="EMBL" id="AXK51783.1"/>
    </source>
</evidence>
<organism evidence="1 2">
    <name type="scientific">Spiroplasma alleghenense</name>
    <dbReference type="NCBI Taxonomy" id="216931"/>
    <lineage>
        <taxon>Bacteria</taxon>
        <taxon>Bacillati</taxon>
        <taxon>Mycoplasmatota</taxon>
        <taxon>Mollicutes</taxon>
        <taxon>Entomoplasmatales</taxon>
        <taxon>Spiroplasmataceae</taxon>
        <taxon>Spiroplasma</taxon>
    </lineage>
</organism>
<dbReference type="Proteomes" id="UP000254792">
    <property type="component" value="Chromosome"/>
</dbReference>
<accession>A0A345Z5A4</accession>